<dbReference type="EMBL" id="JAQJAN010000010">
    <property type="protein sequence ID" value="KAJ5719705.1"/>
    <property type="molecule type" value="Genomic_DNA"/>
</dbReference>
<proteinExistence type="predicted"/>
<dbReference type="PROSITE" id="PS51257">
    <property type="entry name" value="PROKAR_LIPOPROTEIN"/>
    <property type="match status" value="1"/>
</dbReference>
<reference evidence="2" key="1">
    <citation type="journal article" date="2023" name="IMA Fungus">
        <title>Comparative genomic study of the Penicillium genus elucidates a diverse pangenome and 15 lateral gene transfer events.</title>
        <authorList>
            <person name="Petersen C."/>
            <person name="Sorensen T."/>
            <person name="Nielsen M.R."/>
            <person name="Sondergaard T.E."/>
            <person name="Sorensen J.L."/>
            <person name="Fitzpatrick D.A."/>
            <person name="Frisvad J.C."/>
            <person name="Nielsen K.L."/>
        </authorList>
    </citation>
    <scope>NUCLEOTIDE SEQUENCE</scope>
    <source>
        <strain evidence="2">IBT 17514</strain>
    </source>
</reference>
<dbReference type="Proteomes" id="UP001215712">
    <property type="component" value="Unassembled WGS sequence"/>
</dbReference>
<organism evidence="2 3">
    <name type="scientific">Penicillium malachiteum</name>
    <dbReference type="NCBI Taxonomy" id="1324776"/>
    <lineage>
        <taxon>Eukaryota</taxon>
        <taxon>Fungi</taxon>
        <taxon>Dikarya</taxon>
        <taxon>Ascomycota</taxon>
        <taxon>Pezizomycotina</taxon>
        <taxon>Eurotiomycetes</taxon>
        <taxon>Eurotiomycetidae</taxon>
        <taxon>Eurotiales</taxon>
        <taxon>Aspergillaceae</taxon>
        <taxon>Penicillium</taxon>
    </lineage>
</organism>
<evidence type="ECO:0008006" key="4">
    <source>
        <dbReference type="Google" id="ProtNLM"/>
    </source>
</evidence>
<protein>
    <recommendedName>
        <fullName evidence="4">Apple domain-containing protein</fullName>
    </recommendedName>
</protein>
<comment type="caution">
    <text evidence="2">The sequence shown here is derived from an EMBL/GenBank/DDBJ whole genome shotgun (WGS) entry which is preliminary data.</text>
</comment>
<gene>
    <name evidence="2" type="ORF">N7493_007283</name>
</gene>
<dbReference type="AlphaFoldDB" id="A0AAD6HJ57"/>
<evidence type="ECO:0000313" key="2">
    <source>
        <dbReference type="EMBL" id="KAJ5719705.1"/>
    </source>
</evidence>
<evidence type="ECO:0000313" key="3">
    <source>
        <dbReference type="Proteomes" id="UP001215712"/>
    </source>
</evidence>
<sequence length="172" mass="18663">MKFIPVVFALLLSAPHATASCVEGSSQEVIPGYEVDFKCNIYRTGKLHKNVATIEKCAQICKDAGSDHCSYGEKQKQCVVGDESGVDKPASGVSYMKRVEEEEDPFAPVDEEDPFTDLPCDQALEGCDGNRKECEADKTSLAEKLDKCEASVRCNGLSFDAAKCEFHLLGVG</sequence>
<feature type="chain" id="PRO_5042075486" description="Apple domain-containing protein" evidence="1">
    <location>
        <begin position="20"/>
        <end position="172"/>
    </location>
</feature>
<keyword evidence="1" id="KW-0732">Signal</keyword>
<evidence type="ECO:0000256" key="1">
    <source>
        <dbReference type="SAM" id="SignalP"/>
    </source>
</evidence>
<reference evidence="2" key="2">
    <citation type="submission" date="2023-01" db="EMBL/GenBank/DDBJ databases">
        <authorList>
            <person name="Petersen C."/>
        </authorList>
    </citation>
    <scope>NUCLEOTIDE SEQUENCE</scope>
    <source>
        <strain evidence="2">IBT 17514</strain>
    </source>
</reference>
<feature type="signal peptide" evidence="1">
    <location>
        <begin position="1"/>
        <end position="19"/>
    </location>
</feature>
<accession>A0AAD6HJ57</accession>
<name>A0AAD6HJ57_9EURO</name>
<keyword evidence="3" id="KW-1185">Reference proteome</keyword>